<dbReference type="PROSITE" id="PS00369">
    <property type="entry name" value="PTS_HPR_HIS"/>
    <property type="match status" value="1"/>
</dbReference>
<reference evidence="10" key="1">
    <citation type="submission" date="2020-08" db="EMBL/GenBank/DDBJ databases">
        <title>Genome public.</title>
        <authorList>
            <person name="Liu C."/>
            <person name="Sun Q."/>
        </authorList>
    </citation>
    <scope>NUCLEOTIDE SEQUENCE</scope>
    <source>
        <strain evidence="10">NSJ-52</strain>
    </source>
</reference>
<proteinExistence type="predicted"/>
<keyword evidence="4" id="KW-0813">Transport</keyword>
<dbReference type="GO" id="GO:0005737">
    <property type="term" value="C:cytoplasm"/>
    <property type="evidence" value="ECO:0007669"/>
    <property type="project" value="UniProtKB-SubCell"/>
</dbReference>
<evidence type="ECO:0000256" key="3">
    <source>
        <dbReference type="ARBA" id="ARBA00020422"/>
    </source>
</evidence>
<dbReference type="InterPro" id="IPR000032">
    <property type="entry name" value="HPr-like"/>
</dbReference>
<organism evidence="10 11">
    <name type="scientific">Lawsonibacter faecis</name>
    <dbReference type="NCBI Taxonomy" id="2763052"/>
    <lineage>
        <taxon>Bacteria</taxon>
        <taxon>Bacillati</taxon>
        <taxon>Bacillota</taxon>
        <taxon>Clostridia</taxon>
        <taxon>Eubacteriales</taxon>
        <taxon>Oscillospiraceae</taxon>
        <taxon>Lawsonibacter</taxon>
    </lineage>
</organism>
<comment type="subcellular location">
    <subcellularLocation>
        <location evidence="2">Cytoplasm</location>
    </subcellularLocation>
</comment>
<keyword evidence="11" id="KW-1185">Reference proteome</keyword>
<dbReference type="Proteomes" id="UP000607645">
    <property type="component" value="Unassembled WGS sequence"/>
</dbReference>
<sequence length="88" mass="9708">MYRREITVVNATGLHARPASEFVTLAGRYQSRIQLQRAGEETQYNAKSMIMLMTMGLAQGETATLSAEGEDEREAVDALAELVANMQD</sequence>
<evidence type="ECO:0000256" key="6">
    <source>
        <dbReference type="ARBA" id="ARBA00022597"/>
    </source>
</evidence>
<comment type="function">
    <text evidence="1">General (non sugar-specific) component of the phosphoenolpyruvate-dependent sugar phosphotransferase system (sugar PTS). This major carbohydrate active-transport system catalyzes the phosphorylation of incoming sugar substrates concomitantly with their translocation across the cell membrane. The phosphoryl group from phosphoenolpyruvate (PEP) is transferred to the phosphoryl carrier protein HPr by enzyme I. Phospho-HPr then transfers it to the PTS EIIA domain.</text>
</comment>
<evidence type="ECO:0000256" key="7">
    <source>
        <dbReference type="ARBA" id="ARBA00022683"/>
    </source>
</evidence>
<evidence type="ECO:0000256" key="2">
    <source>
        <dbReference type="ARBA" id="ARBA00004496"/>
    </source>
</evidence>
<evidence type="ECO:0000256" key="8">
    <source>
        <dbReference type="ARBA" id="ARBA00033055"/>
    </source>
</evidence>
<dbReference type="PROSITE" id="PS51350">
    <property type="entry name" value="PTS_HPR_DOM"/>
    <property type="match status" value="1"/>
</dbReference>
<dbReference type="InterPro" id="IPR050399">
    <property type="entry name" value="HPr"/>
</dbReference>
<comment type="caution">
    <text evidence="10">The sequence shown here is derived from an EMBL/GenBank/DDBJ whole genome shotgun (WGS) entry which is preliminary data.</text>
</comment>
<dbReference type="InterPro" id="IPR001020">
    <property type="entry name" value="PTS_HPr_His_P_site"/>
</dbReference>
<evidence type="ECO:0000313" key="10">
    <source>
        <dbReference type="EMBL" id="MBC5735703.1"/>
    </source>
</evidence>
<dbReference type="Pfam" id="PF00381">
    <property type="entry name" value="PTS-HPr"/>
    <property type="match status" value="1"/>
</dbReference>
<evidence type="ECO:0000313" key="11">
    <source>
        <dbReference type="Proteomes" id="UP000607645"/>
    </source>
</evidence>
<name>A0A8J6J8L7_9FIRM</name>
<dbReference type="RefSeq" id="WP_155144946.1">
    <property type="nucleotide sequence ID" value="NZ_JACOPQ010000001.1"/>
</dbReference>
<accession>A0A8J6J8L7</accession>
<dbReference type="PANTHER" id="PTHR33705">
    <property type="entry name" value="PHOSPHOCARRIER PROTEIN HPR"/>
    <property type="match status" value="1"/>
</dbReference>
<dbReference type="EMBL" id="JACOPQ010000001">
    <property type="protein sequence ID" value="MBC5735703.1"/>
    <property type="molecule type" value="Genomic_DNA"/>
</dbReference>
<evidence type="ECO:0000256" key="5">
    <source>
        <dbReference type="ARBA" id="ARBA00022490"/>
    </source>
</evidence>
<protein>
    <recommendedName>
        <fullName evidence="3">Phosphocarrier protein HPr</fullName>
    </recommendedName>
    <alternativeName>
        <fullName evidence="8">Histidine-containing protein</fullName>
    </alternativeName>
</protein>
<evidence type="ECO:0000256" key="4">
    <source>
        <dbReference type="ARBA" id="ARBA00022448"/>
    </source>
</evidence>
<dbReference type="PROSITE" id="PS00589">
    <property type="entry name" value="PTS_HPR_SER"/>
    <property type="match status" value="1"/>
</dbReference>
<dbReference type="InterPro" id="IPR035895">
    <property type="entry name" value="HPr-like_sf"/>
</dbReference>
<keyword evidence="6" id="KW-0762">Sugar transport</keyword>
<dbReference type="Gene3D" id="3.30.1340.10">
    <property type="entry name" value="HPr-like"/>
    <property type="match status" value="1"/>
</dbReference>
<keyword evidence="5" id="KW-0963">Cytoplasm</keyword>
<dbReference type="AlphaFoldDB" id="A0A8J6J8L7"/>
<feature type="domain" description="HPr" evidence="9">
    <location>
        <begin position="1"/>
        <end position="88"/>
    </location>
</feature>
<keyword evidence="7" id="KW-0598">Phosphotransferase system</keyword>
<dbReference type="PANTHER" id="PTHR33705:SF1">
    <property type="entry name" value="PHOSPHOCARRIER PROTEIN HPR"/>
    <property type="match status" value="1"/>
</dbReference>
<evidence type="ECO:0000259" key="9">
    <source>
        <dbReference type="PROSITE" id="PS51350"/>
    </source>
</evidence>
<dbReference type="NCBIfam" id="TIGR01003">
    <property type="entry name" value="PTS_HPr_family"/>
    <property type="match status" value="1"/>
</dbReference>
<dbReference type="GO" id="GO:0009401">
    <property type="term" value="P:phosphoenolpyruvate-dependent sugar phosphotransferase system"/>
    <property type="evidence" value="ECO:0007669"/>
    <property type="project" value="UniProtKB-KW"/>
</dbReference>
<evidence type="ECO:0000256" key="1">
    <source>
        <dbReference type="ARBA" id="ARBA00003681"/>
    </source>
</evidence>
<dbReference type="PRINTS" id="PR00107">
    <property type="entry name" value="PHOSPHOCPHPR"/>
</dbReference>
<dbReference type="InterPro" id="IPR002114">
    <property type="entry name" value="PTS_HPr_Ser_P_site"/>
</dbReference>
<dbReference type="CDD" id="cd00367">
    <property type="entry name" value="PTS-HPr_like"/>
    <property type="match status" value="1"/>
</dbReference>
<gene>
    <name evidence="10" type="ORF">H8S62_01590</name>
</gene>
<dbReference type="SUPFAM" id="SSF55594">
    <property type="entry name" value="HPr-like"/>
    <property type="match status" value="1"/>
</dbReference>